<evidence type="ECO:0000313" key="2">
    <source>
        <dbReference type="Proteomes" id="UP001239111"/>
    </source>
</evidence>
<dbReference type="Proteomes" id="UP001239111">
    <property type="component" value="Chromosome 4"/>
</dbReference>
<organism evidence="1 2">
    <name type="scientific">Eretmocerus hayati</name>
    <dbReference type="NCBI Taxonomy" id="131215"/>
    <lineage>
        <taxon>Eukaryota</taxon>
        <taxon>Metazoa</taxon>
        <taxon>Ecdysozoa</taxon>
        <taxon>Arthropoda</taxon>
        <taxon>Hexapoda</taxon>
        <taxon>Insecta</taxon>
        <taxon>Pterygota</taxon>
        <taxon>Neoptera</taxon>
        <taxon>Endopterygota</taxon>
        <taxon>Hymenoptera</taxon>
        <taxon>Apocrita</taxon>
        <taxon>Proctotrupomorpha</taxon>
        <taxon>Chalcidoidea</taxon>
        <taxon>Aphelinidae</taxon>
        <taxon>Aphelininae</taxon>
        <taxon>Eretmocerus</taxon>
    </lineage>
</organism>
<gene>
    <name evidence="1" type="ORF">QAD02_007839</name>
</gene>
<reference evidence="1" key="1">
    <citation type="submission" date="2023-04" db="EMBL/GenBank/DDBJ databases">
        <title>A chromosome-level genome assembly of the parasitoid wasp Eretmocerus hayati.</title>
        <authorList>
            <person name="Zhong Y."/>
            <person name="Liu S."/>
            <person name="Liu Y."/>
        </authorList>
    </citation>
    <scope>NUCLEOTIDE SEQUENCE</scope>
    <source>
        <strain evidence="1">ZJU_SS_LIU_2023</strain>
    </source>
</reference>
<accession>A0ACC2N778</accession>
<proteinExistence type="predicted"/>
<sequence>MQRPCSTTPLSLEEALRTLERDDPRKRVKRWVIQSDAWIGVPTGVRDLLIACKSAYLERVSNGTTHRQWPKATTSPSSRQLSSPRAAAPRDRPILGTPGPIAPPIRSRSASNDSTVVAPPSTRTGLTHLSSSGPTEEVHPDSGAPDQGPTEVDSDEPIVLEFRHRGAPTNSPTTSTANGNYGTVITNT</sequence>
<protein>
    <submittedName>
        <fullName evidence="1">Uncharacterized protein</fullName>
    </submittedName>
</protein>
<comment type="caution">
    <text evidence="1">The sequence shown here is derived from an EMBL/GenBank/DDBJ whole genome shotgun (WGS) entry which is preliminary data.</text>
</comment>
<evidence type="ECO:0000313" key="1">
    <source>
        <dbReference type="EMBL" id="KAJ8666177.1"/>
    </source>
</evidence>
<name>A0ACC2N778_9HYME</name>
<dbReference type="EMBL" id="CM056744">
    <property type="protein sequence ID" value="KAJ8666177.1"/>
    <property type="molecule type" value="Genomic_DNA"/>
</dbReference>
<keyword evidence="2" id="KW-1185">Reference proteome</keyword>